<gene>
    <name evidence="3" type="ORF">CRP01_27570</name>
</gene>
<dbReference type="Pfam" id="PF05036">
    <property type="entry name" value="SPOR"/>
    <property type="match status" value="1"/>
</dbReference>
<keyword evidence="1" id="KW-0472">Membrane</keyword>
<dbReference type="GO" id="GO:0042834">
    <property type="term" value="F:peptidoglycan binding"/>
    <property type="evidence" value="ECO:0007669"/>
    <property type="project" value="InterPro"/>
</dbReference>
<feature type="domain" description="SPOR" evidence="2">
    <location>
        <begin position="146"/>
        <end position="227"/>
    </location>
</feature>
<feature type="transmembrane region" description="Helical" evidence="1">
    <location>
        <begin position="36"/>
        <end position="53"/>
    </location>
</feature>
<evidence type="ECO:0000259" key="2">
    <source>
        <dbReference type="PROSITE" id="PS51724"/>
    </source>
</evidence>
<dbReference type="RefSeq" id="WP_099153279.1">
    <property type="nucleotide sequence ID" value="NZ_PDUD01000032.1"/>
</dbReference>
<accession>A0A2D0N6P2</accession>
<dbReference type="Gene3D" id="3.30.70.1070">
    <property type="entry name" value="Sporulation related repeat"/>
    <property type="match status" value="1"/>
</dbReference>
<keyword evidence="1" id="KW-0812">Transmembrane</keyword>
<keyword evidence="4" id="KW-1185">Reference proteome</keyword>
<keyword evidence="1" id="KW-1133">Transmembrane helix</keyword>
<proteinExistence type="predicted"/>
<sequence>MTIFKILVCTVIAVVLVCLKLKQQGNKSKSPFQLSAQRTLLLLICLAIVVAFSKLSDGSLFTKVSNLLLQKKQPNAEFNAIQLNDNGIDPAWFTIYPAYFADRKPGFTHLPSRLQSTVKPDKIIDSHQDLTTAYHEERQVPLEISTVSDFIYSNQVASFSDLQNAIIFIEGNKLRFTQQDLFVGVQKQGSKTSYKVLIGQFQDLTSARRQVSVLKRHFSGCFPIKTWGLERINITSS</sequence>
<name>A0A2D0N6P2_FLAN2</name>
<dbReference type="InterPro" id="IPR007730">
    <property type="entry name" value="SPOR-like_dom"/>
</dbReference>
<comment type="caution">
    <text evidence="3">The sequence shown here is derived from an EMBL/GenBank/DDBJ whole genome shotgun (WGS) entry which is preliminary data.</text>
</comment>
<dbReference type="InterPro" id="IPR036680">
    <property type="entry name" value="SPOR-like_sf"/>
</dbReference>
<evidence type="ECO:0000256" key="1">
    <source>
        <dbReference type="SAM" id="Phobius"/>
    </source>
</evidence>
<protein>
    <recommendedName>
        <fullName evidence="2">SPOR domain-containing protein</fullName>
    </recommendedName>
</protein>
<dbReference type="EMBL" id="PDUD01000032">
    <property type="protein sequence ID" value="PHN03443.1"/>
    <property type="molecule type" value="Genomic_DNA"/>
</dbReference>
<dbReference type="PROSITE" id="PS51724">
    <property type="entry name" value="SPOR"/>
    <property type="match status" value="1"/>
</dbReference>
<dbReference type="SUPFAM" id="SSF110997">
    <property type="entry name" value="Sporulation related repeat"/>
    <property type="match status" value="1"/>
</dbReference>
<evidence type="ECO:0000313" key="3">
    <source>
        <dbReference type="EMBL" id="PHN03443.1"/>
    </source>
</evidence>
<dbReference type="AlphaFoldDB" id="A0A2D0N6P2"/>
<reference evidence="3 4" key="1">
    <citation type="submission" date="2017-10" db="EMBL/GenBank/DDBJ databases">
        <title>The draft genome sequence of Lewinella nigricans NBRC 102662.</title>
        <authorList>
            <person name="Wang K."/>
        </authorList>
    </citation>
    <scope>NUCLEOTIDE SEQUENCE [LARGE SCALE GENOMIC DNA]</scope>
    <source>
        <strain evidence="3 4">NBRC 102662</strain>
    </source>
</reference>
<evidence type="ECO:0000313" key="4">
    <source>
        <dbReference type="Proteomes" id="UP000223913"/>
    </source>
</evidence>
<dbReference type="Proteomes" id="UP000223913">
    <property type="component" value="Unassembled WGS sequence"/>
</dbReference>
<organism evidence="3 4">
    <name type="scientific">Flavilitoribacter nigricans (strain ATCC 23147 / DSM 23189 / NBRC 102662 / NCIMB 1420 / SS-2)</name>
    <name type="common">Lewinella nigricans</name>
    <dbReference type="NCBI Taxonomy" id="1122177"/>
    <lineage>
        <taxon>Bacteria</taxon>
        <taxon>Pseudomonadati</taxon>
        <taxon>Bacteroidota</taxon>
        <taxon>Saprospiria</taxon>
        <taxon>Saprospirales</taxon>
        <taxon>Lewinellaceae</taxon>
        <taxon>Flavilitoribacter</taxon>
    </lineage>
</organism>